<dbReference type="Pfam" id="PF05186">
    <property type="entry name" value="Dpy-30"/>
    <property type="match status" value="1"/>
</dbReference>
<dbReference type="InterPro" id="IPR007858">
    <property type="entry name" value="Dpy-30_motif"/>
</dbReference>
<evidence type="ECO:0000313" key="3">
    <source>
        <dbReference type="Proteomes" id="UP001470230"/>
    </source>
</evidence>
<dbReference type="CDD" id="cd22970">
    <property type="entry name" value="DD_NDKH5-like"/>
    <property type="match status" value="1"/>
</dbReference>
<proteinExistence type="predicted"/>
<accession>A0ABR2HXG3</accession>
<dbReference type="Proteomes" id="UP001470230">
    <property type="component" value="Unassembled WGS sequence"/>
</dbReference>
<dbReference type="Gene3D" id="1.20.890.10">
    <property type="entry name" value="cAMP-dependent protein kinase regulatory subunit, dimerization-anchoring domain"/>
    <property type="match status" value="1"/>
</dbReference>
<evidence type="ECO:0000313" key="2">
    <source>
        <dbReference type="EMBL" id="KAK8854222.1"/>
    </source>
</evidence>
<gene>
    <name evidence="2" type="ORF">M9Y10_016781</name>
</gene>
<dbReference type="EMBL" id="JAPFFF010000021">
    <property type="protein sequence ID" value="KAK8854222.1"/>
    <property type="molecule type" value="Genomic_DNA"/>
</dbReference>
<feature type="region of interest" description="Disordered" evidence="1">
    <location>
        <begin position="52"/>
        <end position="72"/>
    </location>
</feature>
<comment type="caution">
    <text evidence="2">The sequence shown here is derived from an EMBL/GenBank/DDBJ whole genome shotgun (WGS) entry which is preliminary data.</text>
</comment>
<evidence type="ECO:0000256" key="1">
    <source>
        <dbReference type="SAM" id="MobiDB-lite"/>
    </source>
</evidence>
<organism evidence="2 3">
    <name type="scientific">Tritrichomonas musculus</name>
    <dbReference type="NCBI Taxonomy" id="1915356"/>
    <lineage>
        <taxon>Eukaryota</taxon>
        <taxon>Metamonada</taxon>
        <taxon>Parabasalia</taxon>
        <taxon>Tritrichomonadida</taxon>
        <taxon>Tritrichomonadidae</taxon>
        <taxon>Tritrichomonas</taxon>
    </lineage>
</organism>
<name>A0ABR2HXG3_9EUKA</name>
<protein>
    <submittedName>
        <fullName evidence="2">NME NM23 member 5</fullName>
    </submittedName>
</protein>
<keyword evidence="3" id="KW-1185">Reference proteome</keyword>
<reference evidence="2 3" key="1">
    <citation type="submission" date="2024-04" db="EMBL/GenBank/DDBJ databases">
        <title>Tritrichomonas musculus Genome.</title>
        <authorList>
            <person name="Alves-Ferreira E."/>
            <person name="Grigg M."/>
            <person name="Lorenzi H."/>
            <person name="Galac M."/>
        </authorList>
    </citation>
    <scope>NUCLEOTIDE SEQUENCE [LARGE SCALE GENOMIC DNA]</scope>
    <source>
        <strain evidence="2 3">EAF2021</strain>
    </source>
</reference>
<sequence length="72" mass="8235">MEGSNPDVQKIKDRVYPTLLKGLTILCKEKPDDPIRFLANWLIENNPYKPRAVVPTESEPLTPFDSRLQTPV</sequence>